<evidence type="ECO:0000313" key="1">
    <source>
        <dbReference type="EMBL" id="CAH1420883.1"/>
    </source>
</evidence>
<dbReference type="Gene3D" id="3.80.10.10">
    <property type="entry name" value="Ribonuclease Inhibitor"/>
    <property type="match status" value="1"/>
</dbReference>
<accession>A0AAU9MJN8</accession>
<dbReference type="EMBL" id="CAKMRJ010001112">
    <property type="protein sequence ID" value="CAH1420883.1"/>
    <property type="molecule type" value="Genomic_DNA"/>
</dbReference>
<dbReference type="SUPFAM" id="SSF52047">
    <property type="entry name" value="RNI-like"/>
    <property type="match status" value="1"/>
</dbReference>
<dbReference type="Proteomes" id="UP001157418">
    <property type="component" value="Unassembled WGS sequence"/>
</dbReference>
<name>A0AAU9MJN8_9ASTR</name>
<organism evidence="1 2">
    <name type="scientific">Lactuca virosa</name>
    <dbReference type="NCBI Taxonomy" id="75947"/>
    <lineage>
        <taxon>Eukaryota</taxon>
        <taxon>Viridiplantae</taxon>
        <taxon>Streptophyta</taxon>
        <taxon>Embryophyta</taxon>
        <taxon>Tracheophyta</taxon>
        <taxon>Spermatophyta</taxon>
        <taxon>Magnoliopsida</taxon>
        <taxon>eudicotyledons</taxon>
        <taxon>Gunneridae</taxon>
        <taxon>Pentapetalae</taxon>
        <taxon>asterids</taxon>
        <taxon>campanulids</taxon>
        <taxon>Asterales</taxon>
        <taxon>Asteraceae</taxon>
        <taxon>Cichorioideae</taxon>
        <taxon>Cichorieae</taxon>
        <taxon>Lactucinae</taxon>
        <taxon>Lactuca</taxon>
    </lineage>
</organism>
<proteinExistence type="predicted"/>
<keyword evidence="2" id="KW-1185">Reference proteome</keyword>
<evidence type="ECO:0000313" key="2">
    <source>
        <dbReference type="Proteomes" id="UP001157418"/>
    </source>
</evidence>
<dbReference type="AlphaFoldDB" id="A0AAU9MJN8"/>
<dbReference type="InterPro" id="IPR032675">
    <property type="entry name" value="LRR_dom_sf"/>
</dbReference>
<reference evidence="1 2" key="1">
    <citation type="submission" date="2022-01" db="EMBL/GenBank/DDBJ databases">
        <authorList>
            <person name="Xiong W."/>
            <person name="Schranz E."/>
        </authorList>
    </citation>
    <scope>NUCLEOTIDE SEQUENCE [LARGE SCALE GENOMIC DNA]</scope>
</reference>
<sequence length="85" mass="9551">MGMTVIPLPFHVDLTKLQYLEVFGGGSSMFGLTQLVSLNLSTSQVTSEGLPHLKPLKKLKSLRLESIKVTANDIKQLQEFDFQMW</sequence>
<gene>
    <name evidence="1" type="ORF">LVIROSA_LOCUS8315</name>
</gene>
<comment type="caution">
    <text evidence="1">The sequence shown here is derived from an EMBL/GenBank/DDBJ whole genome shotgun (WGS) entry which is preliminary data.</text>
</comment>
<protein>
    <submittedName>
        <fullName evidence="1">Uncharacterized protein</fullName>
    </submittedName>
</protein>